<dbReference type="Pfam" id="PF22422">
    <property type="entry name" value="MGH1-like_GH"/>
    <property type="match status" value="1"/>
</dbReference>
<dbReference type="EMBL" id="BAAAQM010000033">
    <property type="protein sequence ID" value="GAA1984764.1"/>
    <property type="molecule type" value="Genomic_DNA"/>
</dbReference>
<protein>
    <submittedName>
        <fullName evidence="2">Glucosidase</fullName>
    </submittedName>
</protein>
<organism evidence="2 3">
    <name type="scientific">Catenulispora subtropica</name>
    <dbReference type="NCBI Taxonomy" id="450798"/>
    <lineage>
        <taxon>Bacteria</taxon>
        <taxon>Bacillati</taxon>
        <taxon>Actinomycetota</taxon>
        <taxon>Actinomycetes</taxon>
        <taxon>Catenulisporales</taxon>
        <taxon>Catenulisporaceae</taxon>
        <taxon>Catenulispora</taxon>
    </lineage>
</organism>
<sequence length="919" mass="104277">MATSAMLAAELVARISWTLLRVETQAVAERPERREDTVSTAEQARLDQCGDGGGEPWQAWGPYLSERAWGTVREDYSPGGTAWDYVPHDHARSRAFRWSEDGMAGICDLEQLFCFSLAFWNGRDPILKERAFGLTGGEGNHGEDVKEYWWYLDSTPTHSWMRWRYHYPQDEFPYNDLVHTNQARGVHEPEYELVDTGVFDDDRYWRITADYAKAGPRDMCIRIHVENKGPDEETLHVLPHLWFRNRWSWDLSGGREPKPALIGEAGRLVGEHHSLGRIVLDGAGAPEALVCDNDTNTRRLFGIDGPRYPKDGINDHVVNGADTVNPEHRGTKGALHYVLTVPAGGTAEIRLRMRTEGPAETPVGSAFAMHLGSEFDEAMAQREAEADEYFRELTPAACTPDEANVLRQAVAGMMWSKQFYHYNVSRWLEGDPAQPPPPEGRRHGRNAHWWTLSARDVIVMPDPWEYPWFAAWDLAFHCVALAPVDPALAKRQLLLLLQEWYLHPSGQIPAYEWAFSDDNPPVQAWAALQIFRMDGGWDYEFLKRVFHKLLMNFTWWVNRVDHDGNNVFEGGFLGLDNIGPFDRDAGVPVGDLLEQSDGTAWMAMYALNLMDISLVLAEHDAVYREMVMKFFEHFGLIAAAANAIGLWNEEDGFFYDVLRTRHGNHIPMKVRSVVGLLPLVATTSVRADAMQAVPELTKRVQWFFENQSDKANLLMGCVDMNQSHRLLTMVTFDQRPRILARMLDEGEFLSEHGLRALSRVHKEQPYRLNVNGTDYSVDYQPGESNMSMFGGNSNWRGPVWFPVNYLLIDALDTHQDFFGDAITIPYPSGAERQATYGEIADDLAGRLVGIFLNDRTGRRPVFGDVKIFQEDPAWHDHIPFHEYFHGDTGVGLGAAHQTGWTALAINLLLRKGRVRDKQA</sequence>
<dbReference type="InterPro" id="IPR012341">
    <property type="entry name" value="6hp_glycosidase-like_sf"/>
</dbReference>
<evidence type="ECO:0000313" key="3">
    <source>
        <dbReference type="Proteomes" id="UP001499854"/>
    </source>
</evidence>
<dbReference type="PANTHER" id="PTHR10412">
    <property type="entry name" value="MANNOSYL-OLIGOSACCHARIDE GLUCOSIDASE"/>
    <property type="match status" value="1"/>
</dbReference>
<dbReference type="Proteomes" id="UP001499854">
    <property type="component" value="Unassembled WGS sequence"/>
</dbReference>
<reference evidence="2 3" key="1">
    <citation type="journal article" date="2019" name="Int. J. Syst. Evol. Microbiol.">
        <title>The Global Catalogue of Microorganisms (GCM) 10K type strain sequencing project: providing services to taxonomists for standard genome sequencing and annotation.</title>
        <authorList>
            <consortium name="The Broad Institute Genomics Platform"/>
            <consortium name="The Broad Institute Genome Sequencing Center for Infectious Disease"/>
            <person name="Wu L."/>
            <person name="Ma J."/>
        </authorList>
    </citation>
    <scope>NUCLEOTIDE SEQUENCE [LARGE SCALE GENOMIC DNA]</scope>
    <source>
        <strain evidence="2 3">JCM 16013</strain>
    </source>
</reference>
<comment type="caution">
    <text evidence="2">The sequence shown here is derived from an EMBL/GenBank/DDBJ whole genome shotgun (WGS) entry which is preliminary data.</text>
</comment>
<evidence type="ECO:0000313" key="2">
    <source>
        <dbReference type="EMBL" id="GAA1984764.1"/>
    </source>
</evidence>
<dbReference type="Gene3D" id="1.50.10.10">
    <property type="match status" value="2"/>
</dbReference>
<dbReference type="PANTHER" id="PTHR10412:SF10">
    <property type="entry name" value="GLYCOSYL HYDROLASE FAMILY 63 C-TERMINAL DOMAIN-CONTAINING PROTEIN"/>
    <property type="match status" value="1"/>
</dbReference>
<accession>A0ABN2SDC9</accession>
<dbReference type="InterPro" id="IPR054491">
    <property type="entry name" value="MGH1-like_GH"/>
</dbReference>
<evidence type="ECO:0000259" key="1">
    <source>
        <dbReference type="Pfam" id="PF22422"/>
    </source>
</evidence>
<feature type="domain" description="Mannosylglycerate hydrolase MGH1-like glycoside hydrolase" evidence="1">
    <location>
        <begin position="466"/>
        <end position="568"/>
    </location>
</feature>
<proteinExistence type="predicted"/>
<dbReference type="InterPro" id="IPR008928">
    <property type="entry name" value="6-hairpin_glycosidase_sf"/>
</dbReference>
<name>A0ABN2SDC9_9ACTN</name>
<dbReference type="SUPFAM" id="SSF48208">
    <property type="entry name" value="Six-hairpin glycosidases"/>
    <property type="match status" value="1"/>
</dbReference>
<dbReference type="InterPro" id="IPR004888">
    <property type="entry name" value="Glycoside_hydrolase_63"/>
</dbReference>
<keyword evidence="3" id="KW-1185">Reference proteome</keyword>
<gene>
    <name evidence="2" type="ORF">GCM10009838_53570</name>
</gene>